<reference evidence="2" key="1">
    <citation type="submission" date="2023-06" db="EMBL/GenBank/DDBJ databases">
        <title>Reference genome for the Northern bat (Eptesicus nilssonii), a most northern bat species.</title>
        <authorList>
            <person name="Laine V.N."/>
            <person name="Pulliainen A.T."/>
            <person name="Lilley T.M."/>
        </authorList>
    </citation>
    <scope>NUCLEOTIDE SEQUENCE</scope>
    <source>
        <strain evidence="2">BLF_Eptnil</strain>
        <tissue evidence="2">Kidney</tissue>
    </source>
</reference>
<accession>A0AA40I0P9</accession>
<keyword evidence="3" id="KW-1185">Reference proteome</keyword>
<evidence type="ECO:0000313" key="3">
    <source>
        <dbReference type="Proteomes" id="UP001177744"/>
    </source>
</evidence>
<feature type="region of interest" description="Disordered" evidence="1">
    <location>
        <begin position="211"/>
        <end position="298"/>
    </location>
</feature>
<gene>
    <name evidence="2" type="ORF">QTO34_017281</name>
</gene>
<dbReference type="EMBL" id="JAULJE010000007">
    <property type="protein sequence ID" value="KAK1340884.1"/>
    <property type="molecule type" value="Genomic_DNA"/>
</dbReference>
<name>A0AA40I0P9_CNENI</name>
<comment type="caution">
    <text evidence="2">The sequence shown here is derived from an EMBL/GenBank/DDBJ whole genome shotgun (WGS) entry which is preliminary data.</text>
</comment>
<dbReference type="Proteomes" id="UP001177744">
    <property type="component" value="Unassembled WGS sequence"/>
</dbReference>
<dbReference type="AlphaFoldDB" id="A0AA40I0P9"/>
<sequence>MHENSCKNGPSFPWLLAPPSLQPDLPFCLRSGLELPFCLPTLPRGPELLGQYGTPAVDGGIMENSKKRTEGQIVLASWYWVRLTYICLFMKDEPNLTPKKTERFYKKLLNKHGIKSISQMIPLQTLKRSIKPIRPSSAFTSALYASVSLECRLSTSSRTLLLSRRGFHRTCRSELLYMKTERSVTLPIFSSFVSSQDEAKRMCTPMFRQRRILDPRRKRHPPPLKPEKKETHRIKVPNKVQDKSGDEISLLVPVEKNSQQRKCGGTKHATGKKSPKKSPGPNTPLRKKRKAFPAEPKI</sequence>
<protein>
    <submittedName>
        <fullName evidence="2">Uncharacterized protein</fullName>
    </submittedName>
</protein>
<evidence type="ECO:0000313" key="2">
    <source>
        <dbReference type="EMBL" id="KAK1340884.1"/>
    </source>
</evidence>
<organism evidence="2 3">
    <name type="scientific">Cnephaeus nilssonii</name>
    <name type="common">Northern bat</name>
    <name type="synonym">Eptesicus nilssonii</name>
    <dbReference type="NCBI Taxonomy" id="3371016"/>
    <lineage>
        <taxon>Eukaryota</taxon>
        <taxon>Metazoa</taxon>
        <taxon>Chordata</taxon>
        <taxon>Craniata</taxon>
        <taxon>Vertebrata</taxon>
        <taxon>Euteleostomi</taxon>
        <taxon>Mammalia</taxon>
        <taxon>Eutheria</taxon>
        <taxon>Laurasiatheria</taxon>
        <taxon>Chiroptera</taxon>
        <taxon>Yangochiroptera</taxon>
        <taxon>Vespertilionidae</taxon>
        <taxon>Cnephaeus</taxon>
    </lineage>
</organism>
<proteinExistence type="predicted"/>
<evidence type="ECO:0000256" key="1">
    <source>
        <dbReference type="SAM" id="MobiDB-lite"/>
    </source>
</evidence>